<reference evidence="2" key="1">
    <citation type="submission" date="2019-09" db="EMBL/GenBank/DDBJ databases">
        <title>Draft genome information of white flower Hibiscus syriacus.</title>
        <authorList>
            <person name="Kim Y.-M."/>
        </authorList>
    </citation>
    <scope>NUCLEOTIDE SEQUENCE [LARGE SCALE GENOMIC DNA]</scope>
    <source>
        <strain evidence="2">YM2019G1</strain>
    </source>
</reference>
<sequence>MLASNQRFTYTLFPQKFPFVKQAATLVALGSRYIGAKGDINVWNPSIGSDGVFTTGQIWVKGGPVDDYESLESGWIVHPVQYGDKRTRFFLYWTTGSTSTTGCFDHNCDGFVQISREIALGAAIEPLSRSINKQLVAKILGWYADYRVLADVKPTYCEDVKPGFPIPELVPIALSILNEGGRPFSLLSTSLNPPRMPTSTSETLLDARFSHDNGTVNKDAKYLAKRRDTYEQRY</sequence>
<evidence type="ECO:0000259" key="1">
    <source>
        <dbReference type="PROSITE" id="PS52045"/>
    </source>
</evidence>
<protein>
    <recommendedName>
        <fullName evidence="1">Neprosin PEP catalytic domain-containing protein</fullName>
    </recommendedName>
</protein>
<evidence type="ECO:0000313" key="2">
    <source>
        <dbReference type="EMBL" id="KAE8677833.1"/>
    </source>
</evidence>
<evidence type="ECO:0000313" key="3">
    <source>
        <dbReference type="Proteomes" id="UP000436088"/>
    </source>
</evidence>
<dbReference type="AlphaFoldDB" id="A0A6A2XPZ5"/>
<dbReference type="Pfam" id="PF03080">
    <property type="entry name" value="Neprosin"/>
    <property type="match status" value="1"/>
</dbReference>
<accession>A0A6A2XPZ5</accession>
<name>A0A6A2XPZ5_HIBSY</name>
<organism evidence="2 3">
    <name type="scientific">Hibiscus syriacus</name>
    <name type="common">Rose of Sharon</name>
    <dbReference type="NCBI Taxonomy" id="106335"/>
    <lineage>
        <taxon>Eukaryota</taxon>
        <taxon>Viridiplantae</taxon>
        <taxon>Streptophyta</taxon>
        <taxon>Embryophyta</taxon>
        <taxon>Tracheophyta</taxon>
        <taxon>Spermatophyta</taxon>
        <taxon>Magnoliopsida</taxon>
        <taxon>eudicotyledons</taxon>
        <taxon>Gunneridae</taxon>
        <taxon>Pentapetalae</taxon>
        <taxon>rosids</taxon>
        <taxon>malvids</taxon>
        <taxon>Malvales</taxon>
        <taxon>Malvaceae</taxon>
        <taxon>Malvoideae</taxon>
        <taxon>Hibiscus</taxon>
    </lineage>
</organism>
<gene>
    <name evidence="2" type="ORF">F3Y22_tig00111495pilonHSYRG00091</name>
</gene>
<feature type="domain" description="Neprosin PEP catalytic" evidence="1">
    <location>
        <begin position="12"/>
        <end position="234"/>
    </location>
</feature>
<dbReference type="PANTHER" id="PTHR31589">
    <property type="entry name" value="PROTEIN, PUTATIVE (DUF239)-RELATED-RELATED"/>
    <property type="match status" value="1"/>
</dbReference>
<keyword evidence="3" id="KW-1185">Reference proteome</keyword>
<dbReference type="Gene3D" id="3.90.1320.10">
    <property type="entry name" value="Outer-capsid protein sigma 3, large lobe"/>
    <property type="match status" value="1"/>
</dbReference>
<dbReference type="InterPro" id="IPR053168">
    <property type="entry name" value="Glutamic_endopeptidase"/>
</dbReference>
<dbReference type="InterPro" id="IPR004314">
    <property type="entry name" value="Neprosin"/>
</dbReference>
<dbReference type="EMBL" id="VEPZ02001352">
    <property type="protein sequence ID" value="KAE8677833.1"/>
    <property type="molecule type" value="Genomic_DNA"/>
</dbReference>
<dbReference type="Proteomes" id="UP000436088">
    <property type="component" value="Unassembled WGS sequence"/>
</dbReference>
<dbReference type="PROSITE" id="PS52045">
    <property type="entry name" value="NEPROSIN_PEP_CD"/>
    <property type="match status" value="1"/>
</dbReference>
<dbReference type="PANTHER" id="PTHR31589:SF111">
    <property type="entry name" value="NEPROSIN DOMAIN-CONTAINING PROTEIN"/>
    <property type="match status" value="1"/>
</dbReference>
<proteinExistence type="predicted"/>
<comment type="caution">
    <text evidence="2">The sequence shown here is derived from an EMBL/GenBank/DDBJ whole genome shotgun (WGS) entry which is preliminary data.</text>
</comment>